<dbReference type="PIRSF" id="PIRSF005211">
    <property type="entry name" value="Ab_hydro_YheT"/>
    <property type="match status" value="1"/>
</dbReference>
<gene>
    <name evidence="5" type="ORF">SDRG_00755</name>
</gene>
<organism evidence="5 6">
    <name type="scientific">Saprolegnia diclina (strain VS20)</name>
    <dbReference type="NCBI Taxonomy" id="1156394"/>
    <lineage>
        <taxon>Eukaryota</taxon>
        <taxon>Sar</taxon>
        <taxon>Stramenopiles</taxon>
        <taxon>Oomycota</taxon>
        <taxon>Saprolegniomycetes</taxon>
        <taxon>Saprolegniales</taxon>
        <taxon>Saprolegniaceae</taxon>
        <taxon>Saprolegnia</taxon>
    </lineage>
</organism>
<feature type="transmembrane region" description="Helical" evidence="3">
    <location>
        <begin position="12"/>
        <end position="32"/>
    </location>
</feature>
<dbReference type="GO" id="GO:0034338">
    <property type="term" value="F:short-chain carboxylesterase activity"/>
    <property type="evidence" value="ECO:0007669"/>
    <property type="project" value="TreeGrafter"/>
</dbReference>
<evidence type="ECO:0000256" key="3">
    <source>
        <dbReference type="SAM" id="Phobius"/>
    </source>
</evidence>
<dbReference type="VEuPathDB" id="FungiDB:SDRG_00755"/>
<dbReference type="RefSeq" id="XP_008604469.1">
    <property type="nucleotide sequence ID" value="XM_008606247.1"/>
</dbReference>
<evidence type="ECO:0000313" key="6">
    <source>
        <dbReference type="Proteomes" id="UP000030762"/>
    </source>
</evidence>
<keyword evidence="6" id="KW-1185">Reference proteome</keyword>
<evidence type="ECO:0000256" key="1">
    <source>
        <dbReference type="ARBA" id="ARBA00010884"/>
    </source>
</evidence>
<dbReference type="eggNOG" id="KOG1838">
    <property type="taxonomic scope" value="Eukaryota"/>
</dbReference>
<dbReference type="InParanoid" id="T0R641"/>
<evidence type="ECO:0000259" key="4">
    <source>
        <dbReference type="Pfam" id="PF12146"/>
    </source>
</evidence>
<evidence type="ECO:0000256" key="2">
    <source>
        <dbReference type="PIRSR" id="PIRSR005211-1"/>
    </source>
</evidence>
<dbReference type="ESTHER" id="sapdv-t0r641">
    <property type="family name" value="abh_upf0017"/>
</dbReference>
<dbReference type="OMA" id="SIECFIP"/>
<feature type="active site" description="Charge relay system" evidence="2">
    <location>
        <position position="318"/>
    </location>
</feature>
<sequence length="379" mass="41251">MLQTLLLVDSYVVAVVAAALLGTYLVMHVFTCNRSKVELHYRHDSPLQQFIAANAPSVSAPYHPPWWAINAHIQIAMTLLVPQTPIAYTRELLPLADGGQIGLDWCTGAATLPATAPIVLVVHGLTGCSYDMRSFCAEALRAGFRPVAFNKRGHGDTPLTSPKLQAFGCTQDLSAAIAHIQASYPHAKITGVGFSAGSGLVTSYLGETGAKSQLAAAALVSPGYDALGLFCHGGIYPLYHFLMTFTLKGLLKRHRDVLSSTIDVDAALQARSIPEFDRHVYMSMHGYDDLEAYWAKNNPMRQVENIAVPTLCINARDDPVCTYRMIPFQGVFDSNPNAMLALTAYGSHCGFFELDGLELKSWATRASLDYLQAALRYQP</sequence>
<name>T0R641_SAPDV</name>
<accession>T0R641</accession>
<dbReference type="AlphaFoldDB" id="T0R641"/>
<feature type="domain" description="Serine aminopeptidase S33" evidence="4">
    <location>
        <begin position="117"/>
        <end position="336"/>
    </location>
</feature>
<dbReference type="OrthoDB" id="247542at2759"/>
<dbReference type="EMBL" id="JH767133">
    <property type="protein sequence ID" value="EQC41900.1"/>
    <property type="molecule type" value="Genomic_DNA"/>
</dbReference>
<keyword evidence="3" id="KW-0812">Transmembrane</keyword>
<proteinExistence type="inferred from homology"/>
<dbReference type="InterPro" id="IPR029058">
    <property type="entry name" value="AB_hydrolase_fold"/>
</dbReference>
<dbReference type="InterPro" id="IPR012020">
    <property type="entry name" value="ABHD4"/>
</dbReference>
<dbReference type="PANTHER" id="PTHR10794">
    <property type="entry name" value="ABHYDROLASE DOMAIN-CONTAINING PROTEIN"/>
    <property type="match status" value="1"/>
</dbReference>
<dbReference type="Proteomes" id="UP000030762">
    <property type="component" value="Unassembled WGS sequence"/>
</dbReference>
<dbReference type="GeneID" id="19941482"/>
<dbReference type="SUPFAM" id="SSF53474">
    <property type="entry name" value="alpha/beta-Hydrolases"/>
    <property type="match status" value="1"/>
</dbReference>
<dbReference type="Gene3D" id="3.40.50.1820">
    <property type="entry name" value="alpha/beta hydrolase"/>
    <property type="match status" value="1"/>
</dbReference>
<dbReference type="PANTHER" id="PTHR10794:SF93">
    <property type="entry name" value="SERINE AMINOPEPTIDASE S33 DOMAIN-CONTAINING PROTEIN"/>
    <property type="match status" value="1"/>
</dbReference>
<feature type="active site" description="Charge relay system" evidence="2">
    <location>
        <position position="195"/>
    </location>
</feature>
<dbReference type="Pfam" id="PF12146">
    <property type="entry name" value="Hydrolase_4"/>
    <property type="match status" value="1"/>
</dbReference>
<dbReference type="InterPro" id="IPR050960">
    <property type="entry name" value="AB_hydrolase_4_sf"/>
</dbReference>
<protein>
    <recommendedName>
        <fullName evidence="4">Serine aminopeptidase S33 domain-containing protein</fullName>
    </recommendedName>
</protein>
<dbReference type="STRING" id="1156394.T0R641"/>
<keyword evidence="3" id="KW-0472">Membrane</keyword>
<dbReference type="GO" id="GO:0047372">
    <property type="term" value="F:monoacylglycerol lipase activity"/>
    <property type="evidence" value="ECO:0007669"/>
    <property type="project" value="TreeGrafter"/>
</dbReference>
<evidence type="ECO:0000313" key="5">
    <source>
        <dbReference type="EMBL" id="EQC41900.1"/>
    </source>
</evidence>
<dbReference type="InterPro" id="IPR022742">
    <property type="entry name" value="Hydrolase_4"/>
</dbReference>
<reference evidence="5 6" key="1">
    <citation type="submission" date="2012-04" db="EMBL/GenBank/DDBJ databases">
        <title>The Genome Sequence of Saprolegnia declina VS20.</title>
        <authorList>
            <consortium name="The Broad Institute Genome Sequencing Platform"/>
            <person name="Russ C."/>
            <person name="Nusbaum C."/>
            <person name="Tyler B."/>
            <person name="van West P."/>
            <person name="Dieguez-Uribeondo J."/>
            <person name="de Bruijn I."/>
            <person name="Tripathy S."/>
            <person name="Jiang R."/>
            <person name="Young S.K."/>
            <person name="Zeng Q."/>
            <person name="Gargeya S."/>
            <person name="Fitzgerald M."/>
            <person name="Haas B."/>
            <person name="Abouelleil A."/>
            <person name="Alvarado L."/>
            <person name="Arachchi H.M."/>
            <person name="Berlin A."/>
            <person name="Chapman S.B."/>
            <person name="Goldberg J."/>
            <person name="Griggs A."/>
            <person name="Gujja S."/>
            <person name="Hansen M."/>
            <person name="Howarth C."/>
            <person name="Imamovic A."/>
            <person name="Larimer J."/>
            <person name="McCowen C."/>
            <person name="Montmayeur A."/>
            <person name="Murphy C."/>
            <person name="Neiman D."/>
            <person name="Pearson M."/>
            <person name="Priest M."/>
            <person name="Roberts A."/>
            <person name="Saif S."/>
            <person name="Shea T."/>
            <person name="Sisk P."/>
            <person name="Sykes S."/>
            <person name="Wortman J."/>
            <person name="Nusbaum C."/>
            <person name="Birren B."/>
        </authorList>
    </citation>
    <scope>NUCLEOTIDE SEQUENCE [LARGE SCALE GENOMIC DNA]</scope>
    <source>
        <strain evidence="5 6">VS20</strain>
    </source>
</reference>
<keyword evidence="3" id="KW-1133">Transmembrane helix</keyword>
<feature type="active site" description="Charge relay system" evidence="2">
    <location>
        <position position="348"/>
    </location>
</feature>
<comment type="similarity">
    <text evidence="1">Belongs to the AB hydrolase superfamily. AB hydrolase 4 family.</text>
</comment>